<evidence type="ECO:0000313" key="17">
    <source>
        <dbReference type="Proteomes" id="UP001209540"/>
    </source>
</evidence>
<keyword evidence="2" id="KW-0690">Ribosome biogenesis</keyword>
<keyword evidence="17" id="KW-1185">Reference proteome</keyword>
<accession>A0AAD5JLP4</accession>
<evidence type="ECO:0000259" key="14">
    <source>
        <dbReference type="PROSITE" id="PS51194"/>
    </source>
</evidence>
<keyword evidence="8 11" id="KW-0694">RNA-binding</keyword>
<dbReference type="InterPro" id="IPR025313">
    <property type="entry name" value="SPB4-like_CTE"/>
</dbReference>
<dbReference type="PROSITE" id="PS51194">
    <property type="entry name" value="HELICASE_CTER"/>
    <property type="match status" value="1"/>
</dbReference>
<keyword evidence="6 10" id="KW-0347">Helicase</keyword>
<gene>
    <name evidence="16" type="ORF">BDA99DRAFT_417745</name>
</gene>
<dbReference type="SUPFAM" id="SSF52540">
    <property type="entry name" value="P-loop containing nucleoside triphosphate hydrolases"/>
    <property type="match status" value="1"/>
</dbReference>
<keyword evidence="5 10" id="KW-0378">Hydrolase</keyword>
<reference evidence="16" key="2">
    <citation type="submission" date="2023-02" db="EMBL/GenBank/DDBJ databases">
        <authorList>
            <consortium name="DOE Joint Genome Institute"/>
            <person name="Mondo S.J."/>
            <person name="Chang Y."/>
            <person name="Wang Y."/>
            <person name="Ahrendt S."/>
            <person name="Andreopoulos W."/>
            <person name="Barry K."/>
            <person name="Beard J."/>
            <person name="Benny G.L."/>
            <person name="Blankenship S."/>
            <person name="Bonito G."/>
            <person name="Cuomo C."/>
            <person name="Desiro A."/>
            <person name="Gervers K.A."/>
            <person name="Hundley H."/>
            <person name="Kuo A."/>
            <person name="LaButti K."/>
            <person name="Lang B.F."/>
            <person name="Lipzen A."/>
            <person name="O'Donnell K."/>
            <person name="Pangilinan J."/>
            <person name="Reynolds N."/>
            <person name="Sandor L."/>
            <person name="Smith M.W."/>
            <person name="Tsang A."/>
            <person name="Grigoriev I.V."/>
            <person name="Stajich J.E."/>
            <person name="Spatafora J.W."/>
        </authorList>
    </citation>
    <scope>NUCLEOTIDE SEQUENCE</scope>
    <source>
        <strain evidence="16">RSA 2281</strain>
    </source>
</reference>
<comment type="catalytic activity">
    <reaction evidence="11">
        <text>ATP + H2O = ADP + phosphate + H(+)</text>
        <dbReference type="Rhea" id="RHEA:13065"/>
        <dbReference type="ChEBI" id="CHEBI:15377"/>
        <dbReference type="ChEBI" id="CHEBI:15378"/>
        <dbReference type="ChEBI" id="CHEBI:30616"/>
        <dbReference type="ChEBI" id="CHEBI:43474"/>
        <dbReference type="ChEBI" id="CHEBI:456216"/>
        <dbReference type="EC" id="3.6.4.13"/>
    </reaction>
</comment>
<feature type="short sequence motif" description="Q motif" evidence="9">
    <location>
        <begin position="5"/>
        <end position="34"/>
    </location>
</feature>
<dbReference type="Gene3D" id="3.40.50.300">
    <property type="entry name" value="P-loop containing nucleotide triphosphate hydrolases"/>
    <property type="match status" value="2"/>
</dbReference>
<dbReference type="AlphaFoldDB" id="A0AAD5JLP4"/>
<feature type="compositionally biased region" description="Polar residues" evidence="12">
    <location>
        <begin position="650"/>
        <end position="661"/>
    </location>
</feature>
<keyword evidence="4 10" id="KW-0547">Nucleotide-binding</keyword>
<keyword evidence="7 10" id="KW-0067">ATP-binding</keyword>
<dbReference type="Pfam" id="PF13959">
    <property type="entry name" value="CTE_SPB4"/>
    <property type="match status" value="1"/>
</dbReference>
<evidence type="ECO:0000256" key="11">
    <source>
        <dbReference type="RuleBase" id="RU365068"/>
    </source>
</evidence>
<evidence type="ECO:0000259" key="15">
    <source>
        <dbReference type="PROSITE" id="PS51195"/>
    </source>
</evidence>
<dbReference type="CDD" id="cd17949">
    <property type="entry name" value="DEADc_DDX31"/>
    <property type="match status" value="1"/>
</dbReference>
<organism evidence="16 17">
    <name type="scientific">Phascolomyces articulosus</name>
    <dbReference type="NCBI Taxonomy" id="60185"/>
    <lineage>
        <taxon>Eukaryota</taxon>
        <taxon>Fungi</taxon>
        <taxon>Fungi incertae sedis</taxon>
        <taxon>Mucoromycota</taxon>
        <taxon>Mucoromycotina</taxon>
        <taxon>Mucoromycetes</taxon>
        <taxon>Mucorales</taxon>
        <taxon>Lichtheimiaceae</taxon>
        <taxon>Phascolomyces</taxon>
    </lineage>
</organism>
<name>A0AAD5JLP4_9FUNG</name>
<evidence type="ECO:0000256" key="5">
    <source>
        <dbReference type="ARBA" id="ARBA00022801"/>
    </source>
</evidence>
<dbReference type="SMART" id="SM01178">
    <property type="entry name" value="DUF4217"/>
    <property type="match status" value="1"/>
</dbReference>
<dbReference type="PROSITE" id="PS51195">
    <property type="entry name" value="Q_MOTIF"/>
    <property type="match status" value="1"/>
</dbReference>
<dbReference type="InterPro" id="IPR011545">
    <property type="entry name" value="DEAD/DEAH_box_helicase_dom"/>
</dbReference>
<dbReference type="GO" id="GO:0003724">
    <property type="term" value="F:RNA helicase activity"/>
    <property type="evidence" value="ECO:0007669"/>
    <property type="project" value="UniProtKB-EC"/>
</dbReference>
<dbReference type="InterPro" id="IPR014001">
    <property type="entry name" value="Helicase_ATP-bd"/>
</dbReference>
<feature type="domain" description="Helicase C-terminal" evidence="14">
    <location>
        <begin position="381"/>
        <end position="532"/>
    </location>
</feature>
<feature type="domain" description="DEAD-box RNA helicase Q" evidence="15">
    <location>
        <begin position="5"/>
        <end position="34"/>
    </location>
</feature>
<dbReference type="InterPro" id="IPR014014">
    <property type="entry name" value="RNA_helicase_DEAD_Q_motif"/>
</dbReference>
<dbReference type="PROSITE" id="PS00039">
    <property type="entry name" value="DEAD_ATP_HELICASE"/>
    <property type="match status" value="1"/>
</dbReference>
<dbReference type="InterPro" id="IPR000629">
    <property type="entry name" value="RNA-helicase_DEAD-box_CS"/>
</dbReference>
<reference evidence="16" key="1">
    <citation type="journal article" date="2022" name="IScience">
        <title>Evolution of zygomycete secretomes and the origins of terrestrial fungal ecologies.</title>
        <authorList>
            <person name="Chang Y."/>
            <person name="Wang Y."/>
            <person name="Mondo S."/>
            <person name="Ahrendt S."/>
            <person name="Andreopoulos W."/>
            <person name="Barry K."/>
            <person name="Beard J."/>
            <person name="Benny G.L."/>
            <person name="Blankenship S."/>
            <person name="Bonito G."/>
            <person name="Cuomo C."/>
            <person name="Desiro A."/>
            <person name="Gervers K.A."/>
            <person name="Hundley H."/>
            <person name="Kuo A."/>
            <person name="LaButti K."/>
            <person name="Lang B.F."/>
            <person name="Lipzen A."/>
            <person name="O'Donnell K."/>
            <person name="Pangilinan J."/>
            <person name="Reynolds N."/>
            <person name="Sandor L."/>
            <person name="Smith M.E."/>
            <person name="Tsang A."/>
            <person name="Grigoriev I.V."/>
            <person name="Stajich J.E."/>
            <person name="Spatafora J.W."/>
        </authorList>
    </citation>
    <scope>NUCLEOTIDE SEQUENCE</scope>
    <source>
        <strain evidence="16">RSA 2281</strain>
    </source>
</reference>
<dbReference type="GO" id="GO:0005730">
    <property type="term" value="C:nucleolus"/>
    <property type="evidence" value="ECO:0007669"/>
    <property type="project" value="UniProtKB-SubCell"/>
</dbReference>
<feature type="compositionally biased region" description="Acidic residues" evidence="12">
    <location>
        <begin position="354"/>
        <end position="373"/>
    </location>
</feature>
<sequence>VADNTTFMGLGIDPDLCQGLESKLGVQVPTNVQRKAIPTLLGPSRTVRDATIPDHDVDVVVQAETGSGKTLTYLLPVVNRLVAASTITDEYPGFGDRAIGTVAIVLTPTRELAQQVHQVLGKLVNVPRSPDVKRLHWIVPGLLIGGENKNKEKARLRKGVTILVSTPGRLLDHLENTKSFDVRQLRWLILDEADRLLDLGFEETLTKIIKLLNERTVADPKYRALLQQHAFWPAKRQNVLCSATLRDDVQHLAGVALDRPVFVSGNAIKESIDGDVKGEEEDHLVEKYATPNQLKQTYTITPAKLRLVTLTAMIRSCFWDVQRRKSKNSKIIVFLSCCDSVDFHYTLFGHAGNQEDEEGEEEGEEENTSDQDGEDKIMHNALNKIMGNKNKKKPQQQRMDQDDEDDKKLDPGYLMSHLLNDMPIYKLHGDMDQKSRTKSYQLFSKSSSGVLLCTDVAARGLDMPDVDRIIQYDPPTDLKDYVHRVGRTARLGKAGSAALFLLPSEMEYVDILKAQDLFPESVSVETVLSTLTPKQDYHTPAQILQNKMEQFILQNEDNVLLARKAYWSSMRAYATHTAAEKHIFHVRKLHLGHMAKSFGLREAPSNLQEASKAKKKKEAKQERMPGKVNKKLNPMKKRTYDQADEFAITSAASLPSGPTTRQRNKKKRK</sequence>
<keyword evidence="3" id="KW-0698">rRNA processing</keyword>
<evidence type="ECO:0000256" key="1">
    <source>
        <dbReference type="ARBA" id="ARBA00004604"/>
    </source>
</evidence>
<feature type="region of interest" description="Disordered" evidence="12">
    <location>
        <begin position="352"/>
        <end position="412"/>
    </location>
</feature>
<comment type="subcellular location">
    <subcellularLocation>
        <location evidence="1">Nucleus</location>
        <location evidence="1">Nucleolus</location>
    </subcellularLocation>
</comment>
<evidence type="ECO:0000256" key="4">
    <source>
        <dbReference type="ARBA" id="ARBA00022741"/>
    </source>
</evidence>
<feature type="non-terminal residue" evidence="16">
    <location>
        <position position="669"/>
    </location>
</feature>
<evidence type="ECO:0000256" key="6">
    <source>
        <dbReference type="ARBA" id="ARBA00022806"/>
    </source>
</evidence>
<proteinExistence type="inferred from homology"/>
<evidence type="ECO:0000256" key="10">
    <source>
        <dbReference type="RuleBase" id="RU000492"/>
    </source>
</evidence>
<dbReference type="GO" id="GO:0005524">
    <property type="term" value="F:ATP binding"/>
    <property type="evidence" value="ECO:0007669"/>
    <property type="project" value="UniProtKB-UniRule"/>
</dbReference>
<feature type="compositionally biased region" description="Basic residues" evidence="12">
    <location>
        <begin position="628"/>
        <end position="637"/>
    </location>
</feature>
<dbReference type="Pfam" id="PF00270">
    <property type="entry name" value="DEAD"/>
    <property type="match status" value="1"/>
</dbReference>
<evidence type="ECO:0000256" key="2">
    <source>
        <dbReference type="ARBA" id="ARBA00022517"/>
    </source>
</evidence>
<evidence type="ECO:0000256" key="8">
    <source>
        <dbReference type="ARBA" id="ARBA00022884"/>
    </source>
</evidence>
<protein>
    <recommendedName>
        <fullName evidence="11">ATP-dependent RNA helicase</fullName>
        <ecNumber evidence="11">3.6.4.13</ecNumber>
    </recommendedName>
</protein>
<dbReference type="InterPro" id="IPR001650">
    <property type="entry name" value="Helicase_C-like"/>
</dbReference>
<evidence type="ECO:0000313" key="16">
    <source>
        <dbReference type="EMBL" id="KAI9245234.1"/>
    </source>
</evidence>
<dbReference type="Proteomes" id="UP001209540">
    <property type="component" value="Unassembled WGS sequence"/>
</dbReference>
<dbReference type="EC" id="3.6.4.13" evidence="11"/>
<feature type="region of interest" description="Disordered" evidence="12">
    <location>
        <begin position="603"/>
        <end position="669"/>
    </location>
</feature>
<evidence type="ECO:0000256" key="3">
    <source>
        <dbReference type="ARBA" id="ARBA00022552"/>
    </source>
</evidence>
<comment type="caution">
    <text evidence="16">The sequence shown here is derived from an EMBL/GenBank/DDBJ whole genome shotgun (WGS) entry which is preliminary data.</text>
</comment>
<evidence type="ECO:0000259" key="13">
    <source>
        <dbReference type="PROSITE" id="PS51192"/>
    </source>
</evidence>
<feature type="domain" description="Helicase ATP-binding" evidence="13">
    <location>
        <begin position="50"/>
        <end position="263"/>
    </location>
</feature>
<dbReference type="PROSITE" id="PS51192">
    <property type="entry name" value="HELICASE_ATP_BIND_1"/>
    <property type="match status" value="1"/>
</dbReference>
<dbReference type="PANTHER" id="PTHR24031">
    <property type="entry name" value="RNA HELICASE"/>
    <property type="match status" value="1"/>
</dbReference>
<dbReference type="SMART" id="SM00487">
    <property type="entry name" value="DEXDc"/>
    <property type="match status" value="1"/>
</dbReference>
<comment type="similarity">
    <text evidence="10">Belongs to the DEAD box helicase family.</text>
</comment>
<dbReference type="EMBL" id="JAIXMP010000053">
    <property type="protein sequence ID" value="KAI9245234.1"/>
    <property type="molecule type" value="Genomic_DNA"/>
</dbReference>
<dbReference type="SMART" id="SM00490">
    <property type="entry name" value="HELICc"/>
    <property type="match status" value="1"/>
</dbReference>
<dbReference type="GO" id="GO:0003723">
    <property type="term" value="F:RNA binding"/>
    <property type="evidence" value="ECO:0007669"/>
    <property type="project" value="UniProtKB-UniRule"/>
</dbReference>
<dbReference type="GO" id="GO:0016787">
    <property type="term" value="F:hydrolase activity"/>
    <property type="evidence" value="ECO:0007669"/>
    <property type="project" value="UniProtKB-KW"/>
</dbReference>
<evidence type="ECO:0000256" key="12">
    <source>
        <dbReference type="SAM" id="MobiDB-lite"/>
    </source>
</evidence>
<evidence type="ECO:0000256" key="9">
    <source>
        <dbReference type="PROSITE-ProRule" id="PRU00552"/>
    </source>
</evidence>
<feature type="non-terminal residue" evidence="16">
    <location>
        <position position="1"/>
    </location>
</feature>
<comment type="domain">
    <text evidence="11">The Q motif is unique to and characteristic of the DEAD box family of RNA helicases and controls ATP binding and hydrolysis.</text>
</comment>
<evidence type="ECO:0000256" key="7">
    <source>
        <dbReference type="ARBA" id="ARBA00022840"/>
    </source>
</evidence>
<dbReference type="CDD" id="cd18787">
    <property type="entry name" value="SF2_C_DEAD"/>
    <property type="match status" value="1"/>
</dbReference>
<dbReference type="InterPro" id="IPR027417">
    <property type="entry name" value="P-loop_NTPase"/>
</dbReference>
<comment type="function">
    <text evidence="11">RNA helicase.</text>
</comment>
<dbReference type="GO" id="GO:0006364">
    <property type="term" value="P:rRNA processing"/>
    <property type="evidence" value="ECO:0007669"/>
    <property type="project" value="UniProtKB-KW"/>
</dbReference>
<dbReference type="Pfam" id="PF00271">
    <property type="entry name" value="Helicase_C"/>
    <property type="match status" value="1"/>
</dbReference>